<keyword evidence="3" id="KW-0479">Metal-binding</keyword>
<protein>
    <submittedName>
        <fullName evidence="4">Tagatose-bisphosphate aldolase</fullName>
    </submittedName>
</protein>
<comment type="caution">
    <text evidence="4">The sequence shown here is derived from an EMBL/GenBank/DDBJ whole genome shotgun (WGS) entry which is preliminary data.</text>
</comment>
<keyword evidence="3" id="KW-0862">Zinc</keyword>
<dbReference type="Proteomes" id="UP000236845">
    <property type="component" value="Unassembled WGS sequence"/>
</dbReference>
<feature type="binding site" evidence="2">
    <location>
        <begin position="227"/>
        <end position="230"/>
    </location>
    <ligand>
        <name>dihydroxyacetone phosphate</name>
        <dbReference type="ChEBI" id="CHEBI:57642"/>
    </ligand>
</feature>
<dbReference type="NCBIfam" id="TIGR00167">
    <property type="entry name" value="cbbA"/>
    <property type="match status" value="1"/>
</dbReference>
<feature type="binding site" evidence="2">
    <location>
        <position position="177"/>
    </location>
    <ligand>
        <name>dihydroxyacetone phosphate</name>
        <dbReference type="ChEBI" id="CHEBI:57642"/>
    </ligand>
</feature>
<dbReference type="SUPFAM" id="SSF51569">
    <property type="entry name" value="Aldolase"/>
    <property type="match status" value="1"/>
</dbReference>
<feature type="binding site" evidence="3">
    <location>
        <position position="103"/>
    </location>
    <ligand>
        <name>Zn(2+)</name>
        <dbReference type="ChEBI" id="CHEBI:29105"/>
        <label>2</label>
    </ligand>
</feature>
<comment type="cofactor">
    <cofactor evidence="3">
        <name>Zn(2+)</name>
        <dbReference type="ChEBI" id="CHEBI:29105"/>
    </cofactor>
    <text evidence="3">Binds 2 Zn(2+) ions per subunit. One is catalytic and the other provides a structural contribution.</text>
</comment>
<dbReference type="PIRSF" id="PIRSF001359">
    <property type="entry name" value="F_bP_aldolase_II"/>
    <property type="match status" value="1"/>
</dbReference>
<dbReference type="PANTHER" id="PTHR30304:SF0">
    <property type="entry name" value="D-TAGATOSE-1,6-BISPHOSPHATE ALDOLASE SUBUNIT GATY-RELATED"/>
    <property type="match status" value="1"/>
</dbReference>
<dbReference type="InterPro" id="IPR000771">
    <property type="entry name" value="FBA_II"/>
</dbReference>
<sequence>MYASYLSYIKFAFRHHWAVGAFNVSNLEQAQAVIAAAEKLKAPVLVNTSEKAIEYAGLNALAAVVKILAKGVKTKVTLNLDHGRSYSIAAACVKAGYNSVMVDGSRLPYRQNLLLTSRVVKLAHKHGIPVEGELGALGGKEDYISGKVRMTDPVQARDFVKKTKVDLLAIAIGNAHGIPQAGEKLDFGRLKSIHLALPYQPLVLHGASSTPAKDLRRAIAAGVVKINIDTDLRLAFAKSIRKFLKNNPKIWDPREILSPTREAIQKVVEEKIKIFGSNNKSKQHA</sequence>
<evidence type="ECO:0000256" key="1">
    <source>
        <dbReference type="PIRSR" id="PIRSR001359-1"/>
    </source>
</evidence>
<feature type="binding site" evidence="3">
    <location>
        <position position="82"/>
    </location>
    <ligand>
        <name>Zn(2+)</name>
        <dbReference type="ChEBI" id="CHEBI:29105"/>
        <label>1</label>
        <note>catalytic</note>
    </ligand>
</feature>
<gene>
    <name evidence="4" type="primary">kbaY</name>
    <name evidence="4" type="synonym">agaY</name>
    <name evidence="4" type="ORF">COT26_01475</name>
</gene>
<accession>A0A2H0YQJ4</accession>
<reference evidence="5" key="1">
    <citation type="submission" date="2017-09" db="EMBL/GenBank/DDBJ databases">
        <title>Depth-based differentiation of microbial function through sediment-hosted aquifers and enrichment of novel symbionts in the deep terrestrial subsurface.</title>
        <authorList>
            <person name="Probst A.J."/>
            <person name="Ladd B."/>
            <person name="Jarett J.K."/>
            <person name="Geller-Mcgrath D.E."/>
            <person name="Sieber C.M.K."/>
            <person name="Emerson J.B."/>
            <person name="Anantharaman K."/>
            <person name="Thomas B.C."/>
            <person name="Malmstrom R."/>
            <person name="Stieglmeier M."/>
            <person name="Klingl A."/>
            <person name="Woyke T."/>
            <person name="Ryan C.M."/>
            <person name="Banfield J.F."/>
        </authorList>
    </citation>
    <scope>NUCLEOTIDE SEQUENCE [LARGE SCALE GENOMIC DNA]</scope>
</reference>
<feature type="binding site" evidence="2">
    <location>
        <begin position="206"/>
        <end position="208"/>
    </location>
    <ligand>
        <name>dihydroxyacetone phosphate</name>
        <dbReference type="ChEBI" id="CHEBI:57642"/>
    </ligand>
</feature>
<dbReference type="InterPro" id="IPR050246">
    <property type="entry name" value="Class_II_FBP_aldolase"/>
</dbReference>
<proteinExistence type="predicted"/>
<feature type="active site" description="Proton donor" evidence="1">
    <location>
        <position position="81"/>
    </location>
</feature>
<dbReference type="PROSITE" id="PS00806">
    <property type="entry name" value="ALDOLASE_CLASS_II_2"/>
    <property type="match status" value="1"/>
</dbReference>
<dbReference type="GO" id="GO:0016832">
    <property type="term" value="F:aldehyde-lyase activity"/>
    <property type="evidence" value="ECO:0007669"/>
    <property type="project" value="InterPro"/>
</dbReference>
<dbReference type="AlphaFoldDB" id="A0A2H0YQJ4"/>
<dbReference type="GO" id="GO:0008270">
    <property type="term" value="F:zinc ion binding"/>
    <property type="evidence" value="ECO:0007669"/>
    <property type="project" value="InterPro"/>
</dbReference>
<evidence type="ECO:0000256" key="2">
    <source>
        <dbReference type="PIRSR" id="PIRSR001359-2"/>
    </source>
</evidence>
<dbReference type="Pfam" id="PF01116">
    <property type="entry name" value="F_bP_aldolase"/>
    <property type="match status" value="1"/>
</dbReference>
<evidence type="ECO:0000313" key="4">
    <source>
        <dbReference type="EMBL" id="PIS40775.1"/>
    </source>
</evidence>
<dbReference type="GO" id="GO:0005975">
    <property type="term" value="P:carbohydrate metabolic process"/>
    <property type="evidence" value="ECO:0007669"/>
    <property type="project" value="InterPro"/>
</dbReference>
<evidence type="ECO:0000256" key="3">
    <source>
        <dbReference type="PIRSR" id="PIRSR001359-3"/>
    </source>
</evidence>
<dbReference type="Gene3D" id="3.20.20.70">
    <property type="entry name" value="Aldolase class I"/>
    <property type="match status" value="1"/>
</dbReference>
<dbReference type="EMBL" id="PEXW01000031">
    <property type="protein sequence ID" value="PIS40775.1"/>
    <property type="molecule type" value="Genomic_DNA"/>
</dbReference>
<dbReference type="CDD" id="cd00947">
    <property type="entry name" value="TBP_aldolase_IIB"/>
    <property type="match status" value="1"/>
</dbReference>
<evidence type="ECO:0000313" key="5">
    <source>
        <dbReference type="Proteomes" id="UP000236845"/>
    </source>
</evidence>
<feature type="binding site" evidence="3">
    <location>
        <position position="205"/>
    </location>
    <ligand>
        <name>Zn(2+)</name>
        <dbReference type="ChEBI" id="CHEBI:29105"/>
        <label>1</label>
        <note>catalytic</note>
    </ligand>
</feature>
<dbReference type="PANTHER" id="PTHR30304">
    <property type="entry name" value="D-TAGATOSE-1,6-BISPHOSPHATE ALDOLASE"/>
    <property type="match status" value="1"/>
</dbReference>
<dbReference type="InterPro" id="IPR013785">
    <property type="entry name" value="Aldolase_TIM"/>
</dbReference>
<feature type="binding site" evidence="3">
    <location>
        <position position="176"/>
    </location>
    <ligand>
        <name>Zn(2+)</name>
        <dbReference type="ChEBI" id="CHEBI:29105"/>
        <label>1</label>
        <note>catalytic</note>
    </ligand>
</feature>
<organism evidence="4 5">
    <name type="scientific">Candidatus Kerfeldbacteria bacterium CG08_land_8_20_14_0_20_43_14</name>
    <dbReference type="NCBI Taxonomy" id="2014246"/>
    <lineage>
        <taxon>Bacteria</taxon>
        <taxon>Candidatus Kerfeldiibacteriota</taxon>
    </lineage>
</organism>
<feature type="binding site" evidence="3">
    <location>
        <position position="133"/>
    </location>
    <ligand>
        <name>Zn(2+)</name>
        <dbReference type="ChEBI" id="CHEBI:29105"/>
        <label>2</label>
    </ligand>
</feature>
<name>A0A2H0YQJ4_9BACT</name>